<dbReference type="Pfam" id="PF00583">
    <property type="entry name" value="Acetyltransf_1"/>
    <property type="match status" value="1"/>
</dbReference>
<evidence type="ECO:0000256" key="2">
    <source>
        <dbReference type="ARBA" id="ARBA00023315"/>
    </source>
</evidence>
<dbReference type="Gene3D" id="3.40.630.30">
    <property type="match status" value="1"/>
</dbReference>
<dbReference type="PANTHER" id="PTHR43877:SF2">
    <property type="entry name" value="AMINOALKYLPHOSPHONATE N-ACETYLTRANSFERASE-RELATED"/>
    <property type="match status" value="1"/>
</dbReference>
<dbReference type="RefSeq" id="WP_275681163.1">
    <property type="nucleotide sequence ID" value="NZ_JAJLJH010000001.1"/>
</dbReference>
<dbReference type="EMBL" id="JAJLJH010000001">
    <property type="protein sequence ID" value="MCK9685154.1"/>
    <property type="molecule type" value="Genomic_DNA"/>
</dbReference>
<evidence type="ECO:0000259" key="3">
    <source>
        <dbReference type="PROSITE" id="PS51186"/>
    </source>
</evidence>
<keyword evidence="2" id="KW-0012">Acyltransferase</keyword>
<accession>A0A9X1YF20</accession>
<protein>
    <submittedName>
        <fullName evidence="4">GNAT family N-acetyltransferase</fullName>
    </submittedName>
</protein>
<dbReference type="AlphaFoldDB" id="A0A9X1YF20"/>
<reference evidence="4" key="1">
    <citation type="submission" date="2021-11" db="EMBL/GenBank/DDBJ databases">
        <title>BS-T2-15 a new species belonging to the Comamonadaceae family isolated from the soil of a French oak forest.</title>
        <authorList>
            <person name="Mieszkin S."/>
            <person name="Alain K."/>
        </authorList>
    </citation>
    <scope>NUCLEOTIDE SEQUENCE</scope>
    <source>
        <strain evidence="4">BS-T2-15</strain>
    </source>
</reference>
<dbReference type="Proteomes" id="UP001139353">
    <property type="component" value="Unassembled WGS sequence"/>
</dbReference>
<dbReference type="GO" id="GO:0016747">
    <property type="term" value="F:acyltransferase activity, transferring groups other than amino-acyl groups"/>
    <property type="evidence" value="ECO:0007669"/>
    <property type="project" value="InterPro"/>
</dbReference>
<feature type="domain" description="N-acetyltransferase" evidence="3">
    <location>
        <begin position="1"/>
        <end position="167"/>
    </location>
</feature>
<dbReference type="InterPro" id="IPR050832">
    <property type="entry name" value="Bact_Acetyltransf"/>
</dbReference>
<organism evidence="4 5">
    <name type="scientific">Scleromatobacter humisilvae</name>
    <dbReference type="NCBI Taxonomy" id="2897159"/>
    <lineage>
        <taxon>Bacteria</taxon>
        <taxon>Pseudomonadati</taxon>
        <taxon>Pseudomonadota</taxon>
        <taxon>Betaproteobacteria</taxon>
        <taxon>Burkholderiales</taxon>
        <taxon>Sphaerotilaceae</taxon>
        <taxon>Scleromatobacter</taxon>
    </lineage>
</organism>
<evidence type="ECO:0000313" key="5">
    <source>
        <dbReference type="Proteomes" id="UP001139353"/>
    </source>
</evidence>
<gene>
    <name evidence="4" type="ORF">LPC04_05450</name>
</gene>
<dbReference type="PANTHER" id="PTHR43877">
    <property type="entry name" value="AMINOALKYLPHOSPHONATE N-ACETYLTRANSFERASE-RELATED-RELATED"/>
    <property type="match status" value="1"/>
</dbReference>
<dbReference type="PROSITE" id="PS51186">
    <property type="entry name" value="GNAT"/>
    <property type="match status" value="1"/>
</dbReference>
<dbReference type="InterPro" id="IPR000182">
    <property type="entry name" value="GNAT_dom"/>
</dbReference>
<proteinExistence type="predicted"/>
<name>A0A9X1YF20_9BURK</name>
<evidence type="ECO:0000313" key="4">
    <source>
        <dbReference type="EMBL" id="MCK9685154.1"/>
    </source>
</evidence>
<dbReference type="SUPFAM" id="SSF55729">
    <property type="entry name" value="Acyl-CoA N-acyltransferases (Nat)"/>
    <property type="match status" value="1"/>
</dbReference>
<comment type="caution">
    <text evidence="4">The sequence shown here is derived from an EMBL/GenBank/DDBJ whole genome shotgun (WGS) entry which is preliminary data.</text>
</comment>
<dbReference type="CDD" id="cd04301">
    <property type="entry name" value="NAT_SF"/>
    <property type="match status" value="1"/>
</dbReference>
<keyword evidence="5" id="KW-1185">Reference proteome</keyword>
<sequence>MNIRRLSASDAPAFRDLRLAALLDTPEAFATSHVEERDLPLAAFESRLVEAPGQAVFGAFDGHALVGITGLAREVLLQAAHKAQVWGMYVAAGARGHGVARELMQAALALARATPGIAKVTLSVDAANVAAIALYESLGFVVFAREADATRLHGESRDELQMHLRFAPASS</sequence>
<evidence type="ECO:0000256" key="1">
    <source>
        <dbReference type="ARBA" id="ARBA00022679"/>
    </source>
</evidence>
<keyword evidence="1" id="KW-0808">Transferase</keyword>
<dbReference type="InterPro" id="IPR016181">
    <property type="entry name" value="Acyl_CoA_acyltransferase"/>
</dbReference>